<accession>A0ABX1VEJ3</accession>
<comment type="caution">
    <text evidence="4">The sequence shown here is derived from an EMBL/GenBank/DDBJ whole genome shotgun (WGS) entry which is preliminary data.</text>
</comment>
<dbReference type="EMBL" id="WTPX01000072">
    <property type="protein sequence ID" value="NNJ26310.1"/>
    <property type="molecule type" value="Genomic_DNA"/>
</dbReference>
<evidence type="ECO:0000313" key="4">
    <source>
        <dbReference type="EMBL" id="NNJ26310.1"/>
    </source>
</evidence>
<evidence type="ECO:0000256" key="2">
    <source>
        <dbReference type="ARBA" id="ARBA00022741"/>
    </source>
</evidence>
<evidence type="ECO:0000313" key="5">
    <source>
        <dbReference type="Proteomes" id="UP000609651"/>
    </source>
</evidence>
<dbReference type="PANTHER" id="PTHR42749:SF1">
    <property type="entry name" value="CELL SHAPE-DETERMINING PROTEIN MREB"/>
    <property type="match status" value="1"/>
</dbReference>
<name>A0ABX1VEJ3_9PLAN</name>
<evidence type="ECO:0000256" key="1">
    <source>
        <dbReference type="ARBA" id="ARBA00007381"/>
    </source>
</evidence>
<dbReference type="PROSITE" id="PS00297">
    <property type="entry name" value="HSP70_1"/>
    <property type="match status" value="1"/>
</dbReference>
<dbReference type="CDD" id="cd10170">
    <property type="entry name" value="ASKHA_NBD_HSP70"/>
    <property type="match status" value="1"/>
</dbReference>
<dbReference type="InterPro" id="IPR018181">
    <property type="entry name" value="Heat_shock_70_CS"/>
</dbReference>
<dbReference type="PANTHER" id="PTHR42749">
    <property type="entry name" value="CELL SHAPE-DETERMINING PROTEIN MREB"/>
    <property type="match status" value="1"/>
</dbReference>
<dbReference type="SUPFAM" id="SSF53067">
    <property type="entry name" value="Actin-like ATPase domain"/>
    <property type="match status" value="2"/>
</dbReference>
<sequence length="605" mass="63706">MYSVGIDLGTTNSVLAACALSEDAGDDGPPDAPAVLPVPQVVAAGIVESRDALPSFCLLAPENEAEGLALPWAGPHDYAVGEYARRRAAELPDRVVGTAKSWLGHAGVDRRQPILPWDAGSSGTGAEVEKISPVEASARYLRHLGAAWNDAHPDDPLGEQAVTLTVPASFDAAARDLTRDAAREAGFPADLVLLEEPQAAVYAHLADRGEDWRKDLSPGDALLVVDVGGGTTDFSLVSVADADGDLELERVAVGRHLLVGGDNMDLAVAHHAAELLQEKGVTLDPWQSVALWHACRTAKETLLGEDAPEHAPVAVLGRGRKLIGGTVSVELPAEDVRRLVLDGFFPQVAADMQPQATTGGGFVQLGLPYENDPAVTKHLAAFLAQHPDVTPTHLLLNGGVFRSAPLRDRLRETLASWLPSAPTLLERPAAALDHAVARGAAFYGATKRSGGMRIRGGTGRSYYVGIETAGLAIPGAPRPLSALCVVPRGMEEGTETEVPVERLPGGGVGVTVGRPARFRFFASPNRPDDVPGDLLTRWSEDELEETDPIETTLNPAAAGSGDAVEGDVIPVNFHAAVTELGELSLSARQTNGEGRWTLGFDVRDE</sequence>
<organism evidence="4 5">
    <name type="scientific">Alienimonas chondri</name>
    <dbReference type="NCBI Taxonomy" id="2681879"/>
    <lineage>
        <taxon>Bacteria</taxon>
        <taxon>Pseudomonadati</taxon>
        <taxon>Planctomycetota</taxon>
        <taxon>Planctomycetia</taxon>
        <taxon>Planctomycetales</taxon>
        <taxon>Planctomycetaceae</taxon>
        <taxon>Alienimonas</taxon>
    </lineage>
</organism>
<evidence type="ECO:0000256" key="3">
    <source>
        <dbReference type="ARBA" id="ARBA00022840"/>
    </source>
</evidence>
<dbReference type="InterPro" id="IPR013126">
    <property type="entry name" value="Hsp_70_fam"/>
</dbReference>
<dbReference type="Gene3D" id="3.30.420.40">
    <property type="match status" value="2"/>
</dbReference>
<keyword evidence="3" id="KW-0067">ATP-binding</keyword>
<keyword evidence="2" id="KW-0547">Nucleotide-binding</keyword>
<dbReference type="Proteomes" id="UP000609651">
    <property type="component" value="Unassembled WGS sequence"/>
</dbReference>
<reference evidence="4 5" key="1">
    <citation type="journal article" date="2020" name="Syst. Appl. Microbiol.">
        <title>Alienimonas chondri sp. nov., a novel planctomycete isolated from the biofilm of the red alga Chondrus crispus.</title>
        <authorList>
            <person name="Vitorino I."/>
            <person name="Albuquerque L."/>
            <person name="Wiegand S."/>
            <person name="Kallscheuer N."/>
            <person name="da Costa M.S."/>
            <person name="Lobo-da-Cunha A."/>
            <person name="Jogler C."/>
            <person name="Lage O.M."/>
        </authorList>
    </citation>
    <scope>NUCLEOTIDE SEQUENCE [LARGE SCALE GENOMIC DNA]</scope>
    <source>
        <strain evidence="4 5">LzC2</strain>
    </source>
</reference>
<dbReference type="InterPro" id="IPR043129">
    <property type="entry name" value="ATPase_NBD"/>
</dbReference>
<protein>
    <submittedName>
        <fullName evidence="4">Chaperone protein DnaK</fullName>
    </submittedName>
</protein>
<comment type="similarity">
    <text evidence="1">Belongs to the heat shock protein 70 family.</text>
</comment>
<gene>
    <name evidence="4" type="primary">dnaK_6</name>
    <name evidence="4" type="ORF">LzC2_23930</name>
</gene>
<dbReference type="RefSeq" id="WP_171187215.1">
    <property type="nucleotide sequence ID" value="NZ_WTPX01000072.1"/>
</dbReference>
<dbReference type="Pfam" id="PF00012">
    <property type="entry name" value="HSP70"/>
    <property type="match status" value="1"/>
</dbReference>
<dbReference type="PROSITE" id="PS00329">
    <property type="entry name" value="HSP70_2"/>
    <property type="match status" value="1"/>
</dbReference>
<keyword evidence="5" id="KW-1185">Reference proteome</keyword>
<dbReference type="Gene3D" id="3.90.640.10">
    <property type="entry name" value="Actin, Chain A, domain 4"/>
    <property type="match status" value="1"/>
</dbReference>
<proteinExistence type="inferred from homology"/>
<dbReference type="PRINTS" id="PR00301">
    <property type="entry name" value="HEATSHOCK70"/>
</dbReference>